<evidence type="ECO:0000256" key="7">
    <source>
        <dbReference type="ARBA" id="ARBA00023136"/>
    </source>
</evidence>
<dbReference type="EMBL" id="CP003051">
    <property type="protein sequence ID" value="AGA91204.1"/>
    <property type="molecule type" value="Genomic_DNA"/>
</dbReference>
<dbReference type="PANTHER" id="PTHR21716:SF67">
    <property type="entry name" value="TRANSPORT PROTEIN YDIK-RELATED"/>
    <property type="match status" value="1"/>
</dbReference>
<feature type="transmembrane region" description="Helical" evidence="8">
    <location>
        <begin position="276"/>
        <end position="294"/>
    </location>
</feature>
<dbReference type="InterPro" id="IPR002549">
    <property type="entry name" value="AI-2E-like"/>
</dbReference>
<feature type="transmembrane region" description="Helical" evidence="8">
    <location>
        <begin position="71"/>
        <end position="92"/>
    </location>
</feature>
<comment type="subcellular location">
    <subcellularLocation>
        <location evidence="1">Cell membrane</location>
        <topology evidence="1">Multi-pass membrane protein</topology>
    </subcellularLocation>
</comment>
<feature type="transmembrane region" description="Helical" evidence="8">
    <location>
        <begin position="334"/>
        <end position="352"/>
    </location>
</feature>
<feature type="transmembrane region" description="Helical" evidence="8">
    <location>
        <begin position="159"/>
        <end position="186"/>
    </location>
</feature>
<dbReference type="HOGENOM" id="CLU_041771_1_1_6"/>
<evidence type="ECO:0000256" key="8">
    <source>
        <dbReference type="SAM" id="Phobius"/>
    </source>
</evidence>
<feature type="transmembrane region" description="Helical" evidence="8">
    <location>
        <begin position="306"/>
        <end position="327"/>
    </location>
</feature>
<keyword evidence="4" id="KW-1003">Cell membrane</keyword>
<organism evidence="9 10">
    <name type="scientific">Thioflavicoccus mobilis 8321</name>
    <dbReference type="NCBI Taxonomy" id="765912"/>
    <lineage>
        <taxon>Bacteria</taxon>
        <taxon>Pseudomonadati</taxon>
        <taxon>Pseudomonadota</taxon>
        <taxon>Gammaproteobacteria</taxon>
        <taxon>Chromatiales</taxon>
        <taxon>Chromatiaceae</taxon>
        <taxon>Thioflavicoccus</taxon>
    </lineage>
</organism>
<evidence type="ECO:0000256" key="1">
    <source>
        <dbReference type="ARBA" id="ARBA00004651"/>
    </source>
</evidence>
<dbReference type="OrthoDB" id="106838at2"/>
<evidence type="ECO:0000256" key="2">
    <source>
        <dbReference type="ARBA" id="ARBA00009773"/>
    </source>
</evidence>
<evidence type="ECO:0000256" key="3">
    <source>
        <dbReference type="ARBA" id="ARBA00022448"/>
    </source>
</evidence>
<dbReference type="AlphaFoldDB" id="L0H0U4"/>
<dbReference type="Pfam" id="PF01594">
    <property type="entry name" value="AI-2E_transport"/>
    <property type="match status" value="1"/>
</dbReference>
<dbReference type="KEGG" id="tmb:Thimo_2473"/>
<evidence type="ECO:0000256" key="5">
    <source>
        <dbReference type="ARBA" id="ARBA00022692"/>
    </source>
</evidence>
<comment type="similarity">
    <text evidence="2">Belongs to the autoinducer-2 exporter (AI-2E) (TC 2.A.86) family.</text>
</comment>
<dbReference type="eggNOG" id="COG0628">
    <property type="taxonomic scope" value="Bacteria"/>
</dbReference>
<dbReference type="PATRIC" id="fig|765912.4.peg.2427"/>
<dbReference type="Proteomes" id="UP000010816">
    <property type="component" value="Chromosome"/>
</dbReference>
<feature type="transmembrane region" description="Helical" evidence="8">
    <location>
        <begin position="41"/>
        <end position="59"/>
    </location>
</feature>
<feature type="transmembrane region" description="Helical" evidence="8">
    <location>
        <begin position="225"/>
        <end position="244"/>
    </location>
</feature>
<name>L0H0U4_9GAMM</name>
<evidence type="ECO:0000256" key="4">
    <source>
        <dbReference type="ARBA" id="ARBA00022475"/>
    </source>
</evidence>
<accession>L0H0U4</accession>
<dbReference type="GO" id="GO:0005886">
    <property type="term" value="C:plasma membrane"/>
    <property type="evidence" value="ECO:0007669"/>
    <property type="project" value="UniProtKB-SubCell"/>
</dbReference>
<evidence type="ECO:0000313" key="10">
    <source>
        <dbReference type="Proteomes" id="UP000010816"/>
    </source>
</evidence>
<keyword evidence="6 8" id="KW-1133">Transmembrane helix</keyword>
<keyword evidence="7 8" id="KW-0472">Membrane</keyword>
<dbReference type="RefSeq" id="WP_015281337.1">
    <property type="nucleotide sequence ID" value="NC_019940.1"/>
</dbReference>
<feature type="transmembrane region" description="Helical" evidence="8">
    <location>
        <begin position="250"/>
        <end position="269"/>
    </location>
</feature>
<keyword evidence="10" id="KW-1185">Reference proteome</keyword>
<sequence length="372" mass="39022">MTESTRQEEGRLFVSRMVESAIRIGLIVLLVAWCLDIVRPFWAPIVWGIIIAVAAYPGYARLSQLLLGNRIAAAVAFILIALISLIVPAILLSGTLVDGARNLVAGLDAGTIGVPPPPPGVGEWPLIGDWLQPLWEQASSNLSAALIDLAPQLQAAGKWLLSAAAGAGLGILQFFFAIVISGLIMINAESAQHIAYAIARRLAGEQGKGYAELAEATVRSVTRGILGVALIQSTLAGLGFLAVGVPAAGLWALLSLLLGVLQLGVFLVVVPTVVYVFFNADTLTAVLFLIWSLFVTNIDNLLRPLLLGRGVAVPMAVVFIGAFGGFLSSGIIGLFVGAVVLVLSYELFLAWLGEVALPGHEEQTPAEPKTGP</sequence>
<proteinExistence type="inferred from homology"/>
<keyword evidence="5 8" id="KW-0812">Transmembrane</keyword>
<evidence type="ECO:0000313" key="9">
    <source>
        <dbReference type="EMBL" id="AGA91204.1"/>
    </source>
</evidence>
<gene>
    <name evidence="9" type="ORF">Thimo_2473</name>
</gene>
<protein>
    <submittedName>
        <fullName evidence="9">Putative permease</fullName>
    </submittedName>
</protein>
<dbReference type="PANTHER" id="PTHR21716">
    <property type="entry name" value="TRANSMEMBRANE PROTEIN"/>
    <property type="match status" value="1"/>
</dbReference>
<evidence type="ECO:0000256" key="6">
    <source>
        <dbReference type="ARBA" id="ARBA00022989"/>
    </source>
</evidence>
<feature type="transmembrane region" description="Helical" evidence="8">
    <location>
        <begin position="12"/>
        <end position="35"/>
    </location>
</feature>
<reference evidence="9 10" key="1">
    <citation type="submission" date="2011-09" db="EMBL/GenBank/DDBJ databases">
        <title>Complete sequence of chromosome of Thioflavicoccus mobilis 8321.</title>
        <authorList>
            <consortium name="US DOE Joint Genome Institute"/>
            <person name="Lucas S."/>
            <person name="Han J."/>
            <person name="Lapidus A."/>
            <person name="Cheng J.-F."/>
            <person name="Goodwin L."/>
            <person name="Pitluck S."/>
            <person name="Peters L."/>
            <person name="Ovchinnikova G."/>
            <person name="Lu M."/>
            <person name="Detter J.C."/>
            <person name="Han C."/>
            <person name="Tapia R."/>
            <person name="Land M."/>
            <person name="Hauser L."/>
            <person name="Kyrpides N."/>
            <person name="Ivanova N."/>
            <person name="Pagani I."/>
            <person name="Vogl K."/>
            <person name="Liu Z."/>
            <person name="Imhoff J."/>
            <person name="Thiel V."/>
            <person name="Frigaard N.-U."/>
            <person name="Bryant D."/>
            <person name="Woyke T."/>
        </authorList>
    </citation>
    <scope>NUCLEOTIDE SEQUENCE [LARGE SCALE GENOMIC DNA]</scope>
    <source>
        <strain evidence="9 10">8321</strain>
    </source>
</reference>
<keyword evidence="3" id="KW-0813">Transport</keyword>